<gene>
    <name evidence="1" type="ORF">GSPATT00021319001</name>
</gene>
<evidence type="ECO:0000313" key="1">
    <source>
        <dbReference type="EMBL" id="CAK87686.1"/>
    </source>
</evidence>
<protein>
    <recommendedName>
        <fullName evidence="3">Transmembrane protein</fullName>
    </recommendedName>
</protein>
<evidence type="ECO:0008006" key="3">
    <source>
        <dbReference type="Google" id="ProtNLM"/>
    </source>
</evidence>
<dbReference type="InParanoid" id="A0DXB9"/>
<proteinExistence type="predicted"/>
<evidence type="ECO:0000313" key="2">
    <source>
        <dbReference type="Proteomes" id="UP000000600"/>
    </source>
</evidence>
<dbReference type="EMBL" id="CT868629">
    <property type="protein sequence ID" value="CAK87686.1"/>
    <property type="molecule type" value="Genomic_DNA"/>
</dbReference>
<dbReference type="RefSeq" id="XP_001455083.1">
    <property type="nucleotide sequence ID" value="XM_001455046.1"/>
</dbReference>
<dbReference type="AlphaFoldDB" id="A0DXB9"/>
<reference evidence="1 2" key="1">
    <citation type="journal article" date="2006" name="Nature">
        <title>Global trends of whole-genome duplications revealed by the ciliate Paramecium tetraurelia.</title>
        <authorList>
            <consortium name="Genoscope"/>
            <person name="Aury J.-M."/>
            <person name="Jaillon O."/>
            <person name="Duret L."/>
            <person name="Noel B."/>
            <person name="Jubin C."/>
            <person name="Porcel B.M."/>
            <person name="Segurens B."/>
            <person name="Daubin V."/>
            <person name="Anthouard V."/>
            <person name="Aiach N."/>
            <person name="Arnaiz O."/>
            <person name="Billaut A."/>
            <person name="Beisson J."/>
            <person name="Blanc I."/>
            <person name="Bouhouche K."/>
            <person name="Camara F."/>
            <person name="Duharcourt S."/>
            <person name="Guigo R."/>
            <person name="Gogendeau D."/>
            <person name="Katinka M."/>
            <person name="Keller A.-M."/>
            <person name="Kissmehl R."/>
            <person name="Klotz C."/>
            <person name="Koll F."/>
            <person name="Le Moue A."/>
            <person name="Lepere C."/>
            <person name="Malinsky S."/>
            <person name="Nowacki M."/>
            <person name="Nowak J.K."/>
            <person name="Plattner H."/>
            <person name="Poulain J."/>
            <person name="Ruiz F."/>
            <person name="Serrano V."/>
            <person name="Zagulski M."/>
            <person name="Dessen P."/>
            <person name="Betermier M."/>
            <person name="Weissenbach J."/>
            <person name="Scarpelli C."/>
            <person name="Schachter V."/>
            <person name="Sperling L."/>
            <person name="Meyer E."/>
            <person name="Cohen J."/>
            <person name="Wincker P."/>
        </authorList>
    </citation>
    <scope>NUCLEOTIDE SEQUENCE [LARGE SCALE GENOMIC DNA]</scope>
    <source>
        <strain evidence="1 2">Stock d4-2</strain>
    </source>
</reference>
<dbReference type="HOGENOM" id="CLU_1231928_0_0_1"/>
<name>A0DXB9_PARTE</name>
<sequence length="225" mass="26403">MLRMPQCCQFLMHTSLFITSQYNFVQNYWLKYSKKSQSTNTGTNLYNYRKSFNTSLLSFIFSPYSFNNIDNPNQVLLNYYNQNKRCKLKQCQKCSLSYCSSDILIIIIGRQKVDICKVSSLLIPIKGYSFTSYKISFQLKFFNYLNFGFELSYQSQDQKQLSFQYSYGLFFSSSNSESFLPSISLKKLSYPSMESSEPQFAQSKGSNKSLILLKKEIFQLLLKYY</sequence>
<dbReference type="Proteomes" id="UP000000600">
    <property type="component" value="Unassembled WGS sequence"/>
</dbReference>
<organism evidence="1 2">
    <name type="scientific">Paramecium tetraurelia</name>
    <dbReference type="NCBI Taxonomy" id="5888"/>
    <lineage>
        <taxon>Eukaryota</taxon>
        <taxon>Sar</taxon>
        <taxon>Alveolata</taxon>
        <taxon>Ciliophora</taxon>
        <taxon>Intramacronucleata</taxon>
        <taxon>Oligohymenophorea</taxon>
        <taxon>Peniculida</taxon>
        <taxon>Parameciidae</taxon>
        <taxon>Paramecium</taxon>
    </lineage>
</organism>
<dbReference type="GeneID" id="5040868"/>
<keyword evidence="2" id="KW-1185">Reference proteome</keyword>
<accession>A0DXB9</accession>
<dbReference type="KEGG" id="ptm:GSPATT00021319001"/>